<dbReference type="KEGG" id="dtp:JZK55_20230"/>
<dbReference type="SUPFAM" id="SSF54631">
    <property type="entry name" value="CBS-domain pair"/>
    <property type="match status" value="2"/>
</dbReference>
<evidence type="ECO:0000259" key="2">
    <source>
        <dbReference type="PROSITE" id="PS50112"/>
    </source>
</evidence>
<dbReference type="NCBIfam" id="TIGR00254">
    <property type="entry name" value="GGDEF"/>
    <property type="match status" value="1"/>
</dbReference>
<dbReference type="InterPro" id="IPR000700">
    <property type="entry name" value="PAS-assoc_C"/>
</dbReference>
<dbReference type="PROSITE" id="PS50113">
    <property type="entry name" value="PAC"/>
    <property type="match status" value="2"/>
</dbReference>
<dbReference type="Pfam" id="PF00989">
    <property type="entry name" value="PAS"/>
    <property type="match status" value="1"/>
</dbReference>
<evidence type="ECO:0000259" key="4">
    <source>
        <dbReference type="PROSITE" id="PS50887"/>
    </source>
</evidence>
<protein>
    <submittedName>
        <fullName evidence="6">Uncharacterized protein</fullName>
    </submittedName>
</protein>
<dbReference type="SMART" id="SM00091">
    <property type="entry name" value="PAS"/>
    <property type="match status" value="3"/>
</dbReference>
<feature type="domain" description="CBS" evidence="5">
    <location>
        <begin position="209"/>
        <end position="265"/>
    </location>
</feature>
<dbReference type="PROSITE" id="PS51371">
    <property type="entry name" value="CBS"/>
    <property type="match status" value="4"/>
</dbReference>
<dbReference type="PANTHER" id="PTHR44757:SF2">
    <property type="entry name" value="BIOFILM ARCHITECTURE MAINTENANCE PROTEIN MBAA"/>
    <property type="match status" value="1"/>
</dbReference>
<dbReference type="SUPFAM" id="SSF55781">
    <property type="entry name" value="GAF domain-like"/>
    <property type="match status" value="1"/>
</dbReference>
<dbReference type="SUPFAM" id="SSF55785">
    <property type="entry name" value="PYP-like sensor domain (PAS domain)"/>
    <property type="match status" value="2"/>
</dbReference>
<dbReference type="InterPro" id="IPR013767">
    <property type="entry name" value="PAS_fold"/>
</dbReference>
<dbReference type="InterPro" id="IPR035965">
    <property type="entry name" value="PAS-like_dom_sf"/>
</dbReference>
<dbReference type="CDD" id="cd00130">
    <property type="entry name" value="PAS"/>
    <property type="match status" value="2"/>
</dbReference>
<feature type="domain" description="GGDEF" evidence="4">
    <location>
        <begin position="831"/>
        <end position="963"/>
    </location>
</feature>
<dbReference type="InterPro" id="IPR000014">
    <property type="entry name" value="PAS"/>
</dbReference>
<dbReference type="InterPro" id="IPR029787">
    <property type="entry name" value="Nucleotide_cyclase"/>
</dbReference>
<feature type="domain" description="PAC" evidence="3">
    <location>
        <begin position="587"/>
        <end position="639"/>
    </location>
</feature>
<feature type="domain" description="PAS" evidence="2">
    <location>
        <begin position="389"/>
        <end position="465"/>
    </location>
</feature>
<dbReference type="PANTHER" id="PTHR44757">
    <property type="entry name" value="DIGUANYLATE CYCLASE DGCP"/>
    <property type="match status" value="1"/>
</dbReference>
<dbReference type="InterPro" id="IPR043128">
    <property type="entry name" value="Rev_trsase/Diguanyl_cyclase"/>
</dbReference>
<dbReference type="AlphaFoldDB" id="A0A7G1H4M3"/>
<dbReference type="Gene3D" id="3.10.580.10">
    <property type="entry name" value="CBS-domain"/>
    <property type="match status" value="2"/>
</dbReference>
<feature type="domain" description="CBS" evidence="5">
    <location>
        <begin position="140"/>
        <end position="201"/>
    </location>
</feature>
<feature type="domain" description="CBS" evidence="5">
    <location>
        <begin position="76"/>
        <end position="133"/>
    </location>
</feature>
<dbReference type="Pfam" id="PF13426">
    <property type="entry name" value="PAS_9"/>
    <property type="match status" value="2"/>
</dbReference>
<dbReference type="SUPFAM" id="SSF55073">
    <property type="entry name" value="Nucleotide cyclase"/>
    <property type="match status" value="1"/>
</dbReference>
<evidence type="ECO:0000259" key="3">
    <source>
        <dbReference type="PROSITE" id="PS50113"/>
    </source>
</evidence>
<keyword evidence="7" id="KW-1185">Reference proteome</keyword>
<organism evidence="6 7">
    <name type="scientific">Dissulfurispira thermophila</name>
    <dbReference type="NCBI Taxonomy" id="2715679"/>
    <lineage>
        <taxon>Bacteria</taxon>
        <taxon>Pseudomonadati</taxon>
        <taxon>Nitrospirota</taxon>
        <taxon>Thermodesulfovibrionia</taxon>
        <taxon>Thermodesulfovibrionales</taxon>
        <taxon>Dissulfurispiraceae</taxon>
        <taxon>Dissulfurispira</taxon>
    </lineage>
</organism>
<reference evidence="6 7" key="1">
    <citation type="submission" date="2020-03" db="EMBL/GenBank/DDBJ databases">
        <title>Complete genome sequences of two sulfur-disproportionating bacterial strains T55J and Mzg5.</title>
        <authorList>
            <person name="Umezawa K."/>
            <person name="Kojima H."/>
            <person name="Kato Y."/>
            <person name="Fukui M."/>
        </authorList>
    </citation>
    <scope>NUCLEOTIDE SEQUENCE [LARGE SCALE GENOMIC DNA]</scope>
    <source>
        <strain evidence="6 7">T55J</strain>
    </source>
</reference>
<dbReference type="PROSITE" id="PS50887">
    <property type="entry name" value="GGDEF"/>
    <property type="match status" value="1"/>
</dbReference>
<feature type="domain" description="PAS" evidence="2">
    <location>
        <begin position="515"/>
        <end position="585"/>
    </location>
</feature>
<dbReference type="RefSeq" id="WP_203472248.1">
    <property type="nucleotide sequence ID" value="NZ_AP022873.1"/>
</dbReference>
<proteinExistence type="predicted"/>
<feature type="domain" description="PAC" evidence="3">
    <location>
        <begin position="469"/>
        <end position="521"/>
    </location>
</feature>
<dbReference type="EMBL" id="AP022873">
    <property type="protein sequence ID" value="BCB97101.1"/>
    <property type="molecule type" value="Genomic_DNA"/>
</dbReference>
<evidence type="ECO:0000313" key="6">
    <source>
        <dbReference type="EMBL" id="BCB97101.1"/>
    </source>
</evidence>
<sequence>MAAQRVHELMTTDVVVLSEDAKLVEAIKKLSDNNISSIVIVDRHIPLGIITERDIARIAATSNPAEINSLPVSNLMSRNPVTVYKNADIVTALEIMERNRIRRLIVTDRIGKLKGIITYSDILKKLQEEFFKVHTTINTVTTQGILKVSSDTQLKVAIQRMSEERKSCILVTSVDGAGEDAITGILTERDIVKLFLKKIPMDTPVKDVCTKNIVYASHDTLLYDAVKIMHERRIRHLIVVDDRMQLKGIVTQTDIIELLHENITKGIKDQLQRFKESLDILQTGFIEFELNNEGTILYVNKHGAKALGFDNVDAAIGSSFVRLLKDVKQWSDFVSMINGKLTAAQFVFHINALNGKVIDGSFRISRFTASGIFKDITERFNESECIKNERNRFENILKAMSEGLIIYDNKGIIKDINDAALLILGHPRDEVIGQPYYSHKFAVIDKEGNLLNRDEMIISKVLQTGLPVRNMIRGLRRVNGSIVWFTASVTPILGNDNTVEEIIHVLTDITELYNLEKRNQKILETAKEGYWEVSLDGKILKINKSLSKLLGYSEDELIGKSIYDLVDEDNKKVFKQALERRKEGVSESYEIMLRHRNGSNIYAIVSASPLMDSSDRTCGAFAFITDVTDLRSTHNMLHTIALFYRDLSSVLTESEVYVVLKHYLLSLIKGDAKINVIYFMNIDPSKHYAEEVIRHNDLGSQEINKFPGLDKCKAYIYAATFVVNDLSKEYACPFQRFGAVSGSYCCTAINIGGSTAGILHLYSRHSNFFTDDIKETIDSFIALFAPVVNNMRLLELNKKLALIDPLTGLYNRRYLEAFMGKQVAIADRNNQPLSMIMLDIDNFKYFNDTNGHEAGDMALRSVAHAIGKNIRVSDIGVRYGGEEFIIVLPNTDKITALEVAERIRITVESTPITIGREKRMFVTASLGIAAYSIDANSFDALLTKADNALYEAKKTGKNRICMA</sequence>
<dbReference type="InterPro" id="IPR000644">
    <property type="entry name" value="CBS_dom"/>
</dbReference>
<dbReference type="NCBIfam" id="TIGR00229">
    <property type="entry name" value="sensory_box"/>
    <property type="match status" value="2"/>
</dbReference>
<dbReference type="SMART" id="SM00116">
    <property type="entry name" value="CBS"/>
    <property type="match status" value="4"/>
</dbReference>
<evidence type="ECO:0000259" key="5">
    <source>
        <dbReference type="PROSITE" id="PS51371"/>
    </source>
</evidence>
<evidence type="ECO:0000256" key="1">
    <source>
        <dbReference type="PROSITE-ProRule" id="PRU00703"/>
    </source>
</evidence>
<name>A0A7G1H4M3_9BACT</name>
<accession>A0A7G1H4M3</accession>
<dbReference type="PROSITE" id="PS50112">
    <property type="entry name" value="PAS"/>
    <property type="match status" value="2"/>
</dbReference>
<dbReference type="GO" id="GO:0003824">
    <property type="term" value="F:catalytic activity"/>
    <property type="evidence" value="ECO:0007669"/>
    <property type="project" value="UniProtKB-ARBA"/>
</dbReference>
<dbReference type="SMART" id="SM00086">
    <property type="entry name" value="PAC"/>
    <property type="match status" value="2"/>
</dbReference>
<dbReference type="Proteomes" id="UP000516360">
    <property type="component" value="Chromosome"/>
</dbReference>
<dbReference type="InterPro" id="IPR000160">
    <property type="entry name" value="GGDEF_dom"/>
</dbReference>
<dbReference type="SMART" id="SM00267">
    <property type="entry name" value="GGDEF"/>
    <property type="match status" value="1"/>
</dbReference>
<evidence type="ECO:0000313" key="7">
    <source>
        <dbReference type="Proteomes" id="UP000516360"/>
    </source>
</evidence>
<dbReference type="InterPro" id="IPR052155">
    <property type="entry name" value="Biofilm_reg_signaling"/>
</dbReference>
<dbReference type="Gene3D" id="3.30.450.20">
    <property type="entry name" value="PAS domain"/>
    <property type="match status" value="2"/>
</dbReference>
<dbReference type="CDD" id="cd01949">
    <property type="entry name" value="GGDEF"/>
    <property type="match status" value="1"/>
</dbReference>
<dbReference type="Gene3D" id="3.30.70.270">
    <property type="match status" value="1"/>
</dbReference>
<dbReference type="Pfam" id="PF00571">
    <property type="entry name" value="CBS"/>
    <property type="match status" value="4"/>
</dbReference>
<keyword evidence="1" id="KW-0129">CBS domain</keyword>
<feature type="domain" description="CBS" evidence="5">
    <location>
        <begin position="10"/>
        <end position="66"/>
    </location>
</feature>
<dbReference type="InterPro" id="IPR001610">
    <property type="entry name" value="PAC"/>
</dbReference>
<dbReference type="Pfam" id="PF00990">
    <property type="entry name" value="GGDEF"/>
    <property type="match status" value="1"/>
</dbReference>
<gene>
    <name evidence="6" type="ORF">JZK55_20230</name>
</gene>
<dbReference type="FunFam" id="3.30.70.270:FF:000001">
    <property type="entry name" value="Diguanylate cyclase domain protein"/>
    <property type="match status" value="1"/>
</dbReference>
<dbReference type="InterPro" id="IPR046342">
    <property type="entry name" value="CBS_dom_sf"/>
</dbReference>